<dbReference type="InterPro" id="IPR051333">
    <property type="entry name" value="CLIP_Serine_Protease"/>
</dbReference>
<sequence length="166" mass="18597">KAFYDISSLYANNGIPKLDVFIRLSKFADWITEIMRKEGEEVSFDPLVCAKRHLEYRRPINNINTKLFEPIKTIDYMVSIQANPGKIEAPECAGVLIRKDIVVTLAQCASDLIVVFTDQSSISIRDIFIHPNYTTNSLYDNIAILKLVSSSSSTTANVSNSFNNDG</sequence>
<protein>
    <recommendedName>
        <fullName evidence="2">Peptidase S1 domain-containing protein</fullName>
    </recommendedName>
</protein>
<dbReference type="InterPro" id="IPR009003">
    <property type="entry name" value="Peptidase_S1_PA"/>
</dbReference>
<feature type="domain" description="Peptidase S1" evidence="2">
    <location>
        <begin position="74"/>
        <end position="155"/>
    </location>
</feature>
<keyword evidence="4" id="KW-1185">Reference proteome</keyword>
<dbReference type="GO" id="GO:0006508">
    <property type="term" value="P:proteolysis"/>
    <property type="evidence" value="ECO:0007669"/>
    <property type="project" value="InterPro"/>
</dbReference>
<organism evidence="3 4">
    <name type="scientific">Anopheles epiroticus</name>
    <dbReference type="NCBI Taxonomy" id="199890"/>
    <lineage>
        <taxon>Eukaryota</taxon>
        <taxon>Metazoa</taxon>
        <taxon>Ecdysozoa</taxon>
        <taxon>Arthropoda</taxon>
        <taxon>Hexapoda</taxon>
        <taxon>Insecta</taxon>
        <taxon>Pterygota</taxon>
        <taxon>Neoptera</taxon>
        <taxon>Endopterygota</taxon>
        <taxon>Diptera</taxon>
        <taxon>Nematocera</taxon>
        <taxon>Culicoidea</taxon>
        <taxon>Culicidae</taxon>
        <taxon>Anophelinae</taxon>
        <taxon>Anopheles</taxon>
    </lineage>
</organism>
<dbReference type="InterPro" id="IPR001254">
    <property type="entry name" value="Trypsin_dom"/>
</dbReference>
<dbReference type="PANTHER" id="PTHR24260:SF136">
    <property type="entry name" value="GH08193P-RELATED"/>
    <property type="match status" value="1"/>
</dbReference>
<dbReference type="AlphaFoldDB" id="A0A182PBX2"/>
<evidence type="ECO:0000256" key="1">
    <source>
        <dbReference type="ARBA" id="ARBA00024195"/>
    </source>
</evidence>
<evidence type="ECO:0000259" key="2">
    <source>
        <dbReference type="Pfam" id="PF00089"/>
    </source>
</evidence>
<dbReference type="Pfam" id="PF00089">
    <property type="entry name" value="Trypsin"/>
    <property type="match status" value="1"/>
</dbReference>
<dbReference type="GO" id="GO:0004252">
    <property type="term" value="F:serine-type endopeptidase activity"/>
    <property type="evidence" value="ECO:0007669"/>
    <property type="project" value="InterPro"/>
</dbReference>
<dbReference type="Gene3D" id="2.40.10.10">
    <property type="entry name" value="Trypsin-like serine proteases"/>
    <property type="match status" value="1"/>
</dbReference>
<accession>A0A182PBX2</accession>
<name>A0A182PBX2_9DIPT</name>
<dbReference type="STRING" id="199890.A0A182PBX2"/>
<reference evidence="4" key="1">
    <citation type="submission" date="2013-03" db="EMBL/GenBank/DDBJ databases">
        <title>The Genome Sequence of Anopheles epiroticus epiroticus2.</title>
        <authorList>
            <consortium name="The Broad Institute Genomics Platform"/>
            <person name="Neafsey D.E."/>
            <person name="Howell P."/>
            <person name="Walker B."/>
            <person name="Young S.K."/>
            <person name="Zeng Q."/>
            <person name="Gargeya S."/>
            <person name="Fitzgerald M."/>
            <person name="Haas B."/>
            <person name="Abouelleil A."/>
            <person name="Allen A.W."/>
            <person name="Alvarado L."/>
            <person name="Arachchi H.M."/>
            <person name="Berlin A.M."/>
            <person name="Chapman S.B."/>
            <person name="Gainer-Dewar J."/>
            <person name="Goldberg J."/>
            <person name="Griggs A."/>
            <person name="Gujja S."/>
            <person name="Hansen M."/>
            <person name="Howarth C."/>
            <person name="Imamovic A."/>
            <person name="Ireland A."/>
            <person name="Larimer J."/>
            <person name="McCowan C."/>
            <person name="Murphy C."/>
            <person name="Pearson M."/>
            <person name="Poon T.W."/>
            <person name="Priest M."/>
            <person name="Roberts A."/>
            <person name="Saif S."/>
            <person name="Shea T."/>
            <person name="Sisk P."/>
            <person name="Sykes S."/>
            <person name="Wortman J."/>
            <person name="Nusbaum C."/>
            <person name="Birren B."/>
        </authorList>
    </citation>
    <scope>NUCLEOTIDE SEQUENCE [LARGE SCALE GENOMIC DNA]</scope>
    <source>
        <strain evidence="4">Epiroticus2</strain>
    </source>
</reference>
<dbReference type="Proteomes" id="UP000075885">
    <property type="component" value="Unassembled WGS sequence"/>
</dbReference>
<dbReference type="EnsemblMetazoa" id="AEPI004428-RA">
    <property type="protein sequence ID" value="AEPI004428-PA"/>
    <property type="gene ID" value="AEPI004428"/>
</dbReference>
<dbReference type="SUPFAM" id="SSF50494">
    <property type="entry name" value="Trypsin-like serine proteases"/>
    <property type="match status" value="1"/>
</dbReference>
<evidence type="ECO:0000313" key="4">
    <source>
        <dbReference type="Proteomes" id="UP000075885"/>
    </source>
</evidence>
<proteinExistence type="inferred from homology"/>
<comment type="similarity">
    <text evidence="1">Belongs to the peptidase S1 family. CLIP subfamily.</text>
</comment>
<dbReference type="PANTHER" id="PTHR24260">
    <property type="match status" value="1"/>
</dbReference>
<reference evidence="3" key="2">
    <citation type="submission" date="2020-05" db="UniProtKB">
        <authorList>
            <consortium name="EnsemblMetazoa"/>
        </authorList>
    </citation>
    <scope>IDENTIFICATION</scope>
    <source>
        <strain evidence="3">Epiroticus2</strain>
    </source>
</reference>
<dbReference type="InterPro" id="IPR043504">
    <property type="entry name" value="Peptidase_S1_PA_chymotrypsin"/>
</dbReference>
<dbReference type="VEuPathDB" id="VectorBase:AEPI004428"/>
<evidence type="ECO:0000313" key="3">
    <source>
        <dbReference type="EnsemblMetazoa" id="AEPI004428-PA"/>
    </source>
</evidence>